<dbReference type="Proteomes" id="UP000002358">
    <property type="component" value="Chromosome 5"/>
</dbReference>
<gene>
    <name evidence="4" type="primary">100117729</name>
</gene>
<evidence type="ECO:0000313" key="4">
    <source>
        <dbReference type="EnsemblMetazoa" id="XP_008206876"/>
    </source>
</evidence>
<dbReference type="InterPro" id="IPR006628">
    <property type="entry name" value="PUR-bd_fam"/>
</dbReference>
<dbReference type="GO" id="GO:0000981">
    <property type="term" value="F:DNA-binding transcription factor activity, RNA polymerase II-specific"/>
    <property type="evidence" value="ECO:0007669"/>
    <property type="project" value="TreeGrafter"/>
</dbReference>
<feature type="compositionally biased region" description="Gly residues" evidence="3">
    <location>
        <begin position="265"/>
        <end position="275"/>
    </location>
</feature>
<dbReference type="Pfam" id="PF04845">
    <property type="entry name" value="PurA"/>
    <property type="match status" value="1"/>
</dbReference>
<evidence type="ECO:0000313" key="5">
    <source>
        <dbReference type="Proteomes" id="UP000002358"/>
    </source>
</evidence>
<dbReference type="Gene3D" id="3.10.450.700">
    <property type="match status" value="1"/>
</dbReference>
<dbReference type="FunFam" id="3.30.2450.30:FF:000001">
    <property type="entry name" value="Purine-rich element binding protein A"/>
    <property type="match status" value="1"/>
</dbReference>
<dbReference type="EnsemblMetazoa" id="XM_008208654">
    <property type="protein sequence ID" value="XP_008206876"/>
    <property type="gene ID" value="LOC100117729"/>
</dbReference>
<dbReference type="PANTHER" id="PTHR12611">
    <property type="entry name" value="PUR-TRANSCRIPTIONAL ACTIVATOR"/>
    <property type="match status" value="1"/>
</dbReference>
<proteinExistence type="inferred from homology"/>
<keyword evidence="2" id="KW-0238">DNA-binding</keyword>
<dbReference type="OrthoDB" id="523901at2759"/>
<dbReference type="SMART" id="SM00712">
    <property type="entry name" value="PUR"/>
    <property type="match status" value="3"/>
</dbReference>
<organism evidence="4 5">
    <name type="scientific">Nasonia vitripennis</name>
    <name type="common">Parasitic wasp</name>
    <dbReference type="NCBI Taxonomy" id="7425"/>
    <lineage>
        <taxon>Eukaryota</taxon>
        <taxon>Metazoa</taxon>
        <taxon>Ecdysozoa</taxon>
        <taxon>Arthropoda</taxon>
        <taxon>Hexapoda</taxon>
        <taxon>Insecta</taxon>
        <taxon>Pterygota</taxon>
        <taxon>Neoptera</taxon>
        <taxon>Endopterygota</taxon>
        <taxon>Hymenoptera</taxon>
        <taxon>Apocrita</taxon>
        <taxon>Proctotrupomorpha</taxon>
        <taxon>Chalcidoidea</taxon>
        <taxon>Pteromalidae</taxon>
        <taxon>Pteromalinae</taxon>
        <taxon>Nasonia</taxon>
    </lineage>
</organism>
<dbReference type="GO" id="GO:0000977">
    <property type="term" value="F:RNA polymerase II transcription regulatory region sequence-specific DNA binding"/>
    <property type="evidence" value="ECO:0007669"/>
    <property type="project" value="InterPro"/>
</dbReference>
<evidence type="ECO:0000256" key="1">
    <source>
        <dbReference type="ARBA" id="ARBA00009251"/>
    </source>
</evidence>
<dbReference type="GO" id="GO:0032422">
    <property type="term" value="F:purine-rich negative regulatory element binding"/>
    <property type="evidence" value="ECO:0007669"/>
    <property type="project" value="InterPro"/>
</dbReference>
<dbReference type="GO" id="GO:0005634">
    <property type="term" value="C:nucleus"/>
    <property type="evidence" value="ECO:0007669"/>
    <property type="project" value="TreeGrafter"/>
</dbReference>
<dbReference type="PANTHER" id="PTHR12611:SF0">
    <property type="entry name" value="PURINE-RICH BINDING PROTEIN-ALPHA, ISOFORM B"/>
    <property type="match status" value="1"/>
</dbReference>
<evidence type="ECO:0000256" key="3">
    <source>
        <dbReference type="SAM" id="MobiDB-lite"/>
    </source>
</evidence>
<name>A0A7M7H9J8_NASVI</name>
<evidence type="ECO:0000256" key="2">
    <source>
        <dbReference type="ARBA" id="ARBA00023125"/>
    </source>
</evidence>
<protein>
    <recommendedName>
        <fullName evidence="6">Transcriptional activator protein Pur-beta</fullName>
    </recommendedName>
</protein>
<keyword evidence="5" id="KW-1185">Reference proteome</keyword>
<sequence length="322" mass="35572">MASERTIDDSANGWTDTMGRIQYWHPEGQQGQQGEQELATKMLQIQSKRFYLDVKQNKRGRFIKVAEIGADGRRSQIFLALSTASEFRDHLSTFSDYYASLGPPNPENVPDDGKLKSEMMVKDNRRYYLDLKENSRGRFLRVSQTITRGGPRTQIAIPAQGMIEFRDALTDLLEEFGTDDGGFKGDLPDGRYMRVDNKNFYFDIGQNNRGIYMRISEVKTNFRTAITVPEKSWAKFRDVFADYCEKMKEGGSGLAGGMGSGVGGMPGIGGSGSSPGGPTNVLGNDNKAQGVAQVSSPSGASQQQQQQQQPNPNPNLDSPLIK</sequence>
<dbReference type="SMR" id="A0A7M7H9J8"/>
<dbReference type="Gene3D" id="3.30.2450.30">
    <property type="match status" value="1"/>
</dbReference>
<dbReference type="AlphaFoldDB" id="A0A7M7H9J8"/>
<feature type="region of interest" description="Disordered" evidence="3">
    <location>
        <begin position="265"/>
        <end position="322"/>
    </location>
</feature>
<reference evidence="4" key="1">
    <citation type="submission" date="2021-01" db="UniProtKB">
        <authorList>
            <consortium name="EnsemblMetazoa"/>
        </authorList>
    </citation>
    <scope>IDENTIFICATION</scope>
</reference>
<feature type="compositionally biased region" description="Low complexity" evidence="3">
    <location>
        <begin position="290"/>
        <end position="310"/>
    </location>
</feature>
<comment type="similarity">
    <text evidence="1">Belongs to the PUR DNA-binding protein family.</text>
</comment>
<accession>A0A7M7H9J8</accession>
<evidence type="ECO:0008006" key="6">
    <source>
        <dbReference type="Google" id="ProtNLM"/>
    </source>
</evidence>
<dbReference type="FunFam" id="3.10.450.700:FF:000004">
    <property type="entry name" value="Transcriptional activator protein Pur-alpha"/>
    <property type="match status" value="1"/>
</dbReference>